<evidence type="ECO:0000256" key="1">
    <source>
        <dbReference type="ARBA" id="ARBA00006845"/>
    </source>
</evidence>
<comment type="similarity">
    <text evidence="1">Belongs to the barstar family.</text>
</comment>
<dbReference type="InterPro" id="IPR000468">
    <property type="entry name" value="Barstar"/>
</dbReference>
<comment type="caution">
    <text evidence="3">The sequence shown here is derived from an EMBL/GenBank/DDBJ whole genome shotgun (WGS) entry which is preliminary data.</text>
</comment>
<protein>
    <recommendedName>
        <fullName evidence="2">Barstar (barnase inhibitor) domain-containing protein</fullName>
    </recommendedName>
</protein>
<evidence type="ECO:0000259" key="2">
    <source>
        <dbReference type="Pfam" id="PF01337"/>
    </source>
</evidence>
<sequence>MLAWLLVEMAAVLPVSGRFVVARLDGTRMANAGHVFYGFSDALLFPSYFGWNWNALSDRLRDLHWLPADGYLVIVDNAPLYEHPRIELCHPFGCATLSKS</sequence>
<dbReference type="Gene3D" id="3.30.370.10">
    <property type="entry name" value="Barstar-like"/>
    <property type="match status" value="1"/>
</dbReference>
<dbReference type="InterPro" id="IPR035905">
    <property type="entry name" value="Barstar-like_sf"/>
</dbReference>
<organism evidence="3 4">
    <name type="scientific">Micromonospora gifhornensis</name>
    <dbReference type="NCBI Taxonomy" id="84594"/>
    <lineage>
        <taxon>Bacteria</taxon>
        <taxon>Bacillati</taxon>
        <taxon>Actinomycetota</taxon>
        <taxon>Actinomycetes</taxon>
        <taxon>Micromonosporales</taxon>
        <taxon>Micromonosporaceae</taxon>
        <taxon>Micromonospora</taxon>
    </lineage>
</organism>
<dbReference type="EMBL" id="BOPA01000040">
    <property type="protein sequence ID" value="GIJ18388.1"/>
    <property type="molecule type" value="Genomic_DNA"/>
</dbReference>
<name>A0ABQ4IKG3_9ACTN</name>
<gene>
    <name evidence="3" type="ORF">Vgi01_50720</name>
</gene>
<dbReference type="SUPFAM" id="SSF52038">
    <property type="entry name" value="Barstar-related"/>
    <property type="match status" value="1"/>
</dbReference>
<evidence type="ECO:0000313" key="3">
    <source>
        <dbReference type="EMBL" id="GIJ18388.1"/>
    </source>
</evidence>
<accession>A0ABQ4IKG3</accession>
<dbReference type="Proteomes" id="UP000647860">
    <property type="component" value="Unassembled WGS sequence"/>
</dbReference>
<feature type="domain" description="Barstar (barnase inhibitor)" evidence="2">
    <location>
        <begin position="21"/>
        <end position="81"/>
    </location>
</feature>
<proteinExistence type="inferred from homology"/>
<evidence type="ECO:0000313" key="4">
    <source>
        <dbReference type="Proteomes" id="UP000647860"/>
    </source>
</evidence>
<dbReference type="Pfam" id="PF01337">
    <property type="entry name" value="Barstar"/>
    <property type="match status" value="1"/>
</dbReference>
<keyword evidence="4" id="KW-1185">Reference proteome</keyword>
<reference evidence="3 4" key="1">
    <citation type="submission" date="2021-01" db="EMBL/GenBank/DDBJ databases">
        <title>Whole genome shotgun sequence of Verrucosispora gifhornensis NBRC 16317.</title>
        <authorList>
            <person name="Komaki H."/>
            <person name="Tamura T."/>
        </authorList>
    </citation>
    <scope>NUCLEOTIDE SEQUENCE [LARGE SCALE GENOMIC DNA]</scope>
    <source>
        <strain evidence="3 4">NBRC 16317</strain>
    </source>
</reference>